<dbReference type="RefSeq" id="WP_166061627.1">
    <property type="nucleotide sequence ID" value="NZ_CP049889.1"/>
</dbReference>
<dbReference type="KEGG" id="jpo:G7058_00020"/>
<evidence type="ECO:0000313" key="2">
    <source>
        <dbReference type="Proteomes" id="UP000501830"/>
    </source>
</evidence>
<reference evidence="1 2" key="1">
    <citation type="journal article" date="2017" name="Int. J. Syst. Evol. Microbiol.">
        <title>Jeotgalibaca porci sp. nov. and Jeotgalibaca arthritidis sp. nov., isolated from pigs, and emended description of the genus Jeotgalibaca.</title>
        <authorList>
            <person name="Zamora L."/>
            <person name="Perez-Sancho M."/>
            <person name="Dominguez L."/>
            <person name="Fernandez-Garayzabal J.F."/>
            <person name="Vela A.I."/>
        </authorList>
    </citation>
    <scope>NUCLEOTIDE SEQUENCE [LARGE SCALE GENOMIC DNA]</scope>
    <source>
        <strain evidence="1 2">CCUG 69148</strain>
    </source>
</reference>
<sequence length="81" mass="9706">MTVDEMKERWVHKYDVEVLRTIYKNEMTVAEFIEAQEEYIYELSHNLENLQEAIYDLVVLSSEARRATRNEPLLLSNIKKD</sequence>
<name>A0A6G7WE27_9LACT</name>
<dbReference type="GeneID" id="94551639"/>
<keyword evidence="2" id="KW-1185">Reference proteome</keyword>
<accession>A0A6G7WE27</accession>
<evidence type="ECO:0000313" key="1">
    <source>
        <dbReference type="EMBL" id="QIK50585.1"/>
    </source>
</evidence>
<gene>
    <name evidence="1" type="ORF">G7058_00020</name>
</gene>
<organism evidence="1 2">
    <name type="scientific">Jeotgalibaca porci</name>
    <dbReference type="NCBI Taxonomy" id="1868793"/>
    <lineage>
        <taxon>Bacteria</taxon>
        <taxon>Bacillati</taxon>
        <taxon>Bacillota</taxon>
        <taxon>Bacilli</taxon>
        <taxon>Lactobacillales</taxon>
        <taxon>Carnobacteriaceae</taxon>
        <taxon>Jeotgalibaca</taxon>
    </lineage>
</organism>
<dbReference type="AlphaFoldDB" id="A0A6G7WE27"/>
<proteinExistence type="predicted"/>
<protein>
    <submittedName>
        <fullName evidence="1">Uncharacterized protein</fullName>
    </submittedName>
</protein>
<dbReference type="EMBL" id="CP049889">
    <property type="protein sequence ID" value="QIK50585.1"/>
    <property type="molecule type" value="Genomic_DNA"/>
</dbReference>
<dbReference type="Proteomes" id="UP000501830">
    <property type="component" value="Chromosome"/>
</dbReference>